<dbReference type="Gene3D" id="1.10.760.10">
    <property type="entry name" value="Cytochrome c-like domain"/>
    <property type="match status" value="2"/>
</dbReference>
<evidence type="ECO:0000256" key="5">
    <source>
        <dbReference type="ARBA" id="ARBA00023004"/>
    </source>
</evidence>
<keyword evidence="5 6" id="KW-0408">Iron</keyword>
<dbReference type="SUPFAM" id="SSF46626">
    <property type="entry name" value="Cytochrome c"/>
    <property type="match status" value="2"/>
</dbReference>
<keyword evidence="4" id="KW-0249">Electron transport</keyword>
<dbReference type="InterPro" id="IPR050597">
    <property type="entry name" value="Cytochrome_c_Oxidase_Subunit"/>
</dbReference>
<keyword evidence="1" id="KW-0813">Transport</keyword>
<dbReference type="GO" id="GO:0046872">
    <property type="term" value="F:metal ion binding"/>
    <property type="evidence" value="ECO:0007669"/>
    <property type="project" value="UniProtKB-KW"/>
</dbReference>
<dbReference type="AlphaFoldDB" id="A0A450T2R6"/>
<evidence type="ECO:0000256" key="4">
    <source>
        <dbReference type="ARBA" id="ARBA00022982"/>
    </source>
</evidence>
<dbReference type="PANTHER" id="PTHR33751">
    <property type="entry name" value="CBB3-TYPE CYTOCHROME C OXIDASE SUBUNIT FIXP"/>
    <property type="match status" value="1"/>
</dbReference>
<sequence>MPELGTGDGKNTGRHPLRICRAAISDNISKACGKNYTIPVKLRLGPTKQTSHRKDKWETKRITNNEESKMEQKTIRNLLLVGGLAFGASALASGPAASMLSQTCAGCHGTDGSSAGPAAPTIAGMTEGYFIDTMEKLKNGERAATIMGRIARGYSEDEIETMAIWFSDKPFTRADQAGDAQKAAKGKKLHEKYCEKCHEEGGALDDETGILAGQWMPYLRYSLRDFLSGASEAPKKMKRRLDVLVKKHGDEEGIEAIVQFYGNQE</sequence>
<dbReference type="Pfam" id="PF00034">
    <property type="entry name" value="Cytochrom_C"/>
    <property type="match status" value="1"/>
</dbReference>
<keyword evidence="3 6" id="KW-0479">Metal-binding</keyword>
<organism evidence="8">
    <name type="scientific">Candidatus Kentrum sp. FW</name>
    <dbReference type="NCBI Taxonomy" id="2126338"/>
    <lineage>
        <taxon>Bacteria</taxon>
        <taxon>Pseudomonadati</taxon>
        <taxon>Pseudomonadota</taxon>
        <taxon>Gammaproteobacteria</taxon>
        <taxon>Candidatus Kentrum</taxon>
    </lineage>
</organism>
<dbReference type="InterPro" id="IPR009056">
    <property type="entry name" value="Cyt_c-like_dom"/>
</dbReference>
<evidence type="ECO:0000313" key="8">
    <source>
        <dbReference type="EMBL" id="VFJ60592.1"/>
    </source>
</evidence>
<dbReference type="EMBL" id="CAADEW010000104">
    <property type="protein sequence ID" value="VFJ60592.1"/>
    <property type="molecule type" value="Genomic_DNA"/>
</dbReference>
<name>A0A450T2R6_9GAMM</name>
<dbReference type="GO" id="GO:0020037">
    <property type="term" value="F:heme binding"/>
    <property type="evidence" value="ECO:0007669"/>
    <property type="project" value="InterPro"/>
</dbReference>
<dbReference type="PANTHER" id="PTHR33751:SF9">
    <property type="entry name" value="CYTOCHROME C4"/>
    <property type="match status" value="1"/>
</dbReference>
<dbReference type="InterPro" id="IPR036909">
    <property type="entry name" value="Cyt_c-like_dom_sf"/>
</dbReference>
<accession>A0A450T2R6</accession>
<evidence type="ECO:0000256" key="6">
    <source>
        <dbReference type="PROSITE-ProRule" id="PRU00433"/>
    </source>
</evidence>
<proteinExistence type="predicted"/>
<evidence type="ECO:0000256" key="2">
    <source>
        <dbReference type="ARBA" id="ARBA00022617"/>
    </source>
</evidence>
<gene>
    <name evidence="8" type="ORF">BECKFW1821A_GA0114235_110410</name>
</gene>
<evidence type="ECO:0000256" key="1">
    <source>
        <dbReference type="ARBA" id="ARBA00022448"/>
    </source>
</evidence>
<dbReference type="GO" id="GO:0009055">
    <property type="term" value="F:electron transfer activity"/>
    <property type="evidence" value="ECO:0007669"/>
    <property type="project" value="InterPro"/>
</dbReference>
<protein>
    <submittedName>
        <fullName evidence="8">Sulfide dehydrogenase (Flavocytochrome c), cytochrome c subunit</fullName>
    </submittedName>
</protein>
<dbReference type="PROSITE" id="PS51007">
    <property type="entry name" value="CYTC"/>
    <property type="match status" value="1"/>
</dbReference>
<keyword evidence="2 6" id="KW-0349">Heme</keyword>
<evidence type="ECO:0000259" key="7">
    <source>
        <dbReference type="PROSITE" id="PS51007"/>
    </source>
</evidence>
<feature type="domain" description="Cytochrome c" evidence="7">
    <location>
        <begin position="89"/>
        <end position="170"/>
    </location>
</feature>
<reference evidence="8" key="1">
    <citation type="submission" date="2019-02" db="EMBL/GenBank/DDBJ databases">
        <authorList>
            <person name="Gruber-Vodicka R. H."/>
            <person name="Seah K. B. B."/>
        </authorList>
    </citation>
    <scope>NUCLEOTIDE SEQUENCE</scope>
    <source>
        <strain evidence="8">BECK_BZ15</strain>
    </source>
</reference>
<evidence type="ECO:0000256" key="3">
    <source>
        <dbReference type="ARBA" id="ARBA00022723"/>
    </source>
</evidence>